<protein>
    <submittedName>
        <fullName evidence="1">Uncharacterized protein</fullName>
    </submittedName>
</protein>
<dbReference type="AlphaFoldDB" id="A0A0F9JXN4"/>
<name>A0A0F9JXN4_9ZZZZ</name>
<comment type="caution">
    <text evidence="1">The sequence shown here is derived from an EMBL/GenBank/DDBJ whole genome shotgun (WGS) entry which is preliminary data.</text>
</comment>
<accession>A0A0F9JXN4</accession>
<reference evidence="1" key="1">
    <citation type="journal article" date="2015" name="Nature">
        <title>Complex archaea that bridge the gap between prokaryotes and eukaryotes.</title>
        <authorList>
            <person name="Spang A."/>
            <person name="Saw J.H."/>
            <person name="Jorgensen S.L."/>
            <person name="Zaremba-Niedzwiedzka K."/>
            <person name="Martijn J."/>
            <person name="Lind A.E."/>
            <person name="van Eijk R."/>
            <person name="Schleper C."/>
            <person name="Guy L."/>
            <person name="Ettema T.J."/>
        </authorList>
    </citation>
    <scope>NUCLEOTIDE SEQUENCE</scope>
</reference>
<evidence type="ECO:0000313" key="1">
    <source>
        <dbReference type="EMBL" id="KKM74478.1"/>
    </source>
</evidence>
<proteinExistence type="predicted"/>
<gene>
    <name evidence="1" type="ORF">LCGC14_1399900</name>
</gene>
<organism evidence="1">
    <name type="scientific">marine sediment metagenome</name>
    <dbReference type="NCBI Taxonomy" id="412755"/>
    <lineage>
        <taxon>unclassified sequences</taxon>
        <taxon>metagenomes</taxon>
        <taxon>ecological metagenomes</taxon>
    </lineage>
</organism>
<dbReference type="EMBL" id="LAZR01009133">
    <property type="protein sequence ID" value="KKM74478.1"/>
    <property type="molecule type" value="Genomic_DNA"/>
</dbReference>
<sequence length="109" mass="12379">MSLLKTYELMKQAEQEVEVSTEEQEKVAEEMEVLAKYAEAAEEGLKAEFGEDYSLEDVEKLAEMLIQRDLEIEDEEVKVAELAEAGQIMAQAFAEELQKIADQSEEKSE</sequence>